<dbReference type="AlphaFoldDB" id="A0A502LFA0"/>
<gene>
    <name evidence="2" type="ORF">EUX52_02485</name>
</gene>
<accession>A0A502LFA0</accession>
<dbReference type="EMBL" id="SDPD01000002">
    <property type="protein sequence ID" value="TPH22902.1"/>
    <property type="molecule type" value="Genomic_DNA"/>
</dbReference>
<name>A0A502LFA0_HAEHA</name>
<organism evidence="2 3">
    <name type="scientific">Haemophilus haemolyticus</name>
    <dbReference type="NCBI Taxonomy" id="726"/>
    <lineage>
        <taxon>Bacteria</taxon>
        <taxon>Pseudomonadati</taxon>
        <taxon>Pseudomonadota</taxon>
        <taxon>Gammaproteobacteria</taxon>
        <taxon>Pasteurellales</taxon>
        <taxon>Pasteurellaceae</taxon>
        <taxon>Haemophilus</taxon>
    </lineage>
</organism>
<dbReference type="Proteomes" id="UP000316282">
    <property type="component" value="Unassembled WGS sequence"/>
</dbReference>
<evidence type="ECO:0000313" key="3">
    <source>
        <dbReference type="Proteomes" id="UP000316282"/>
    </source>
</evidence>
<feature type="coiled-coil region" evidence="1">
    <location>
        <begin position="64"/>
        <end position="91"/>
    </location>
</feature>
<evidence type="ECO:0000313" key="2">
    <source>
        <dbReference type="EMBL" id="TPH22902.1"/>
    </source>
</evidence>
<reference evidence="2 3" key="1">
    <citation type="submission" date="2019-01" db="EMBL/GenBank/DDBJ databases">
        <title>Comparative genomic analysis identifies haemin-independent Haemophilus haemolyticus: a formal re-classification of Haemophilus intermedius.</title>
        <authorList>
            <person name="Harris T.M."/>
            <person name="Price E.P."/>
            <person name="Sarovich D.S."/>
            <person name="Norskov-Lauritsen N."/>
            <person name="Beissbarth J."/>
            <person name="Chang A.B."/>
            <person name="Smith-Vaughan H.C."/>
        </authorList>
    </citation>
    <scope>NUCLEOTIDE SEQUENCE [LARGE SCALE GENOMIC DNA]</scope>
    <source>
        <strain evidence="2 3">60982 B Hi-1</strain>
    </source>
</reference>
<evidence type="ECO:0000256" key="1">
    <source>
        <dbReference type="SAM" id="Coils"/>
    </source>
</evidence>
<keyword evidence="1" id="KW-0175">Coiled coil</keyword>
<protein>
    <submittedName>
        <fullName evidence="2">Uncharacterized protein</fullName>
    </submittedName>
</protein>
<comment type="caution">
    <text evidence="2">The sequence shown here is derived from an EMBL/GenBank/DDBJ whole genome shotgun (WGS) entry which is preliminary data.</text>
</comment>
<proteinExistence type="predicted"/>
<sequence>MRKEYTDDALFKRNTARRHSGEKIKLSEYLMLWMYELLTKPVEFGMRDAVLYRVHKKFTDEMPFDDTVKEMDRLIREAEKAESQSKSYDEIVDMLWARDGKE</sequence>
<dbReference type="RefSeq" id="WP_140527011.1">
    <property type="nucleotide sequence ID" value="NZ_SDPD01000002.1"/>
</dbReference>